<name>A0ABZ0CT43_9BURK</name>
<sequence>MGTVIYVSNADSGDISVLSLDESTGALTTLQTAEVGGTVMPLAISPDQRFLYAARRSEPIAVVAFGIDRESGRLAKIGEAPLPDSMAYLSTDETGRWLFSASYGGNIVAVNPIGADGRPRPSTQQIPTAPKAHCIRALPGNRHVLATSLGGGHVLQFRFDADTGVLSPNEPYPLAMRPEAGPRHLALHPSAAFAVLLNELDASLDVLALDRTRGTLTPQQTLNTLPPGFSGEPWASELRFTPDGRFLYTSERRSSTLATFAVDATSGDLTPLGHTPTQAQPRGFAITPSGRFLIAAGQVSHRLSVYRIDTATGALTPTAEHAAGRNPNWVEALSLT</sequence>
<comment type="similarity">
    <text evidence="1">Belongs to the cycloisomerase 2 family.</text>
</comment>
<evidence type="ECO:0000256" key="1">
    <source>
        <dbReference type="ARBA" id="ARBA00005564"/>
    </source>
</evidence>
<dbReference type="InterPro" id="IPR011045">
    <property type="entry name" value="N2O_reductase_N"/>
</dbReference>
<dbReference type="RefSeq" id="WP_316700341.1">
    <property type="nucleotide sequence ID" value="NZ_CP136336.1"/>
</dbReference>
<organism evidence="3 4">
    <name type="scientific">Piscinibacter gummiphilus</name>
    <dbReference type="NCBI Taxonomy" id="946333"/>
    <lineage>
        <taxon>Bacteria</taxon>
        <taxon>Pseudomonadati</taxon>
        <taxon>Pseudomonadota</taxon>
        <taxon>Betaproteobacteria</taxon>
        <taxon>Burkholderiales</taxon>
        <taxon>Sphaerotilaceae</taxon>
        <taxon>Piscinibacter</taxon>
    </lineage>
</organism>
<dbReference type="InterPro" id="IPR015943">
    <property type="entry name" value="WD40/YVTN_repeat-like_dom_sf"/>
</dbReference>
<dbReference type="InterPro" id="IPR019405">
    <property type="entry name" value="Lactonase_7-beta_prop"/>
</dbReference>
<dbReference type="PANTHER" id="PTHR30344">
    <property type="entry name" value="6-PHOSPHOGLUCONOLACTONASE-RELATED"/>
    <property type="match status" value="1"/>
</dbReference>
<dbReference type="Proteomes" id="UP001303946">
    <property type="component" value="Chromosome"/>
</dbReference>
<dbReference type="EMBL" id="CP136336">
    <property type="protein sequence ID" value="WOB07686.1"/>
    <property type="molecule type" value="Genomic_DNA"/>
</dbReference>
<evidence type="ECO:0000256" key="2">
    <source>
        <dbReference type="ARBA" id="ARBA00022526"/>
    </source>
</evidence>
<evidence type="ECO:0000313" key="3">
    <source>
        <dbReference type="EMBL" id="WOB07686.1"/>
    </source>
</evidence>
<gene>
    <name evidence="3" type="ORF">RXV79_22580</name>
</gene>
<protein>
    <submittedName>
        <fullName evidence="3">Beta-propeller fold lactonase family protein</fullName>
    </submittedName>
</protein>
<evidence type="ECO:0000313" key="4">
    <source>
        <dbReference type="Proteomes" id="UP001303946"/>
    </source>
</evidence>
<accession>A0ABZ0CT43</accession>
<keyword evidence="2" id="KW-0313">Glucose metabolism</keyword>
<dbReference type="SUPFAM" id="SSF50974">
    <property type="entry name" value="Nitrous oxide reductase, N-terminal domain"/>
    <property type="match status" value="2"/>
</dbReference>
<dbReference type="Gene3D" id="2.130.10.10">
    <property type="entry name" value="YVTN repeat-like/Quinoprotein amine dehydrogenase"/>
    <property type="match status" value="1"/>
</dbReference>
<keyword evidence="2" id="KW-0119">Carbohydrate metabolism</keyword>
<dbReference type="PANTHER" id="PTHR30344:SF1">
    <property type="entry name" value="6-PHOSPHOGLUCONOLACTONASE"/>
    <property type="match status" value="1"/>
</dbReference>
<proteinExistence type="inferred from homology"/>
<reference evidence="3 4" key="1">
    <citation type="submission" date="2023-10" db="EMBL/GenBank/DDBJ databases">
        <title>Bacteria for the degradation of biodegradable plastic PBAT(Polybutylene adipate terephthalate).</title>
        <authorList>
            <person name="Weon H.-Y."/>
            <person name="Yeon J."/>
        </authorList>
    </citation>
    <scope>NUCLEOTIDE SEQUENCE [LARGE SCALE GENOMIC DNA]</scope>
    <source>
        <strain evidence="3 4">SBD 7-3</strain>
    </source>
</reference>
<keyword evidence="4" id="KW-1185">Reference proteome</keyword>
<dbReference type="InterPro" id="IPR050282">
    <property type="entry name" value="Cycloisomerase_2"/>
</dbReference>
<dbReference type="Pfam" id="PF10282">
    <property type="entry name" value="Lactonase"/>
    <property type="match status" value="1"/>
</dbReference>